<dbReference type="AlphaFoldDB" id="A0A1B0BFS6"/>
<dbReference type="VEuPathDB" id="VectorBase:GPPI028628"/>
<reference evidence="2" key="2">
    <citation type="submission" date="2020-05" db="UniProtKB">
        <authorList>
            <consortium name="EnsemblMetazoa"/>
        </authorList>
    </citation>
    <scope>IDENTIFICATION</scope>
    <source>
        <strain evidence="2">IAEA</strain>
    </source>
</reference>
<dbReference type="STRING" id="67801.A0A1B0BFS6"/>
<evidence type="ECO:0000259" key="1">
    <source>
        <dbReference type="Pfam" id="PF05199"/>
    </source>
</evidence>
<proteinExistence type="predicted"/>
<dbReference type="SUPFAM" id="SSF54373">
    <property type="entry name" value="FAD-linked reductases, C-terminal domain"/>
    <property type="match status" value="1"/>
</dbReference>
<dbReference type="GO" id="GO:0016614">
    <property type="term" value="F:oxidoreductase activity, acting on CH-OH group of donors"/>
    <property type="evidence" value="ECO:0007669"/>
    <property type="project" value="InterPro"/>
</dbReference>
<dbReference type="InterPro" id="IPR012132">
    <property type="entry name" value="GMC_OxRdtase"/>
</dbReference>
<dbReference type="InterPro" id="IPR007867">
    <property type="entry name" value="GMC_OxRtase_C"/>
</dbReference>
<dbReference type="EnsemblMetazoa" id="GPPI028628-RA">
    <property type="protein sequence ID" value="GPPI028628-PA"/>
    <property type="gene ID" value="GPPI028628"/>
</dbReference>
<feature type="domain" description="Glucose-methanol-choline oxidoreductase C-terminal" evidence="1">
    <location>
        <begin position="184"/>
        <end position="234"/>
    </location>
</feature>
<protein>
    <recommendedName>
        <fullName evidence="1">Glucose-methanol-choline oxidoreductase C-terminal domain-containing protein</fullName>
    </recommendedName>
</protein>
<sequence>MDAISLLTPNNTLCTQPHVGVVNAMVSVLMQALLAAQCQIATDKLGVPKVDDFVEGSYLGYATVKSTVSNGQRMSTGKTYLGKVMDRPNLKLLNFILMKIKNTRGPFSTTGTAPLTAFLQTDANENFEPYPNLEIHHITVVRGDFIGLDVYLRCIPIAERYRPYFRAIVEKSHLLGMYVTLAKPLSKGVLKLKSSDYRDKPIIDANYLSSPEEVDTLLKGLDYTMRLEKTNAFRGHLSARLSSHLAASTASSKDPNMACAGPALRAEHLPSLELSQNLLTARL</sequence>
<evidence type="ECO:0000313" key="3">
    <source>
        <dbReference type="Proteomes" id="UP000092460"/>
    </source>
</evidence>
<dbReference type="PANTHER" id="PTHR11552:SF147">
    <property type="entry name" value="CHOLINE DEHYDROGENASE, MITOCHONDRIAL"/>
    <property type="match status" value="1"/>
</dbReference>
<keyword evidence="3" id="KW-1185">Reference proteome</keyword>
<evidence type="ECO:0000313" key="2">
    <source>
        <dbReference type="EnsemblMetazoa" id="GPPI028628-PA"/>
    </source>
</evidence>
<name>A0A1B0BFS6_9MUSC</name>
<organism evidence="2 3">
    <name type="scientific">Glossina palpalis gambiensis</name>
    <dbReference type="NCBI Taxonomy" id="67801"/>
    <lineage>
        <taxon>Eukaryota</taxon>
        <taxon>Metazoa</taxon>
        <taxon>Ecdysozoa</taxon>
        <taxon>Arthropoda</taxon>
        <taxon>Hexapoda</taxon>
        <taxon>Insecta</taxon>
        <taxon>Pterygota</taxon>
        <taxon>Neoptera</taxon>
        <taxon>Endopterygota</taxon>
        <taxon>Diptera</taxon>
        <taxon>Brachycera</taxon>
        <taxon>Muscomorpha</taxon>
        <taxon>Hippoboscoidea</taxon>
        <taxon>Glossinidae</taxon>
        <taxon>Glossina</taxon>
    </lineage>
</organism>
<accession>A0A1B0BFS6</accession>
<dbReference type="Proteomes" id="UP000092460">
    <property type="component" value="Unassembled WGS sequence"/>
</dbReference>
<dbReference type="Gene3D" id="3.30.560.10">
    <property type="entry name" value="Glucose Oxidase, domain 3"/>
    <property type="match status" value="1"/>
</dbReference>
<dbReference type="Pfam" id="PF05199">
    <property type="entry name" value="GMC_oxred_C"/>
    <property type="match status" value="1"/>
</dbReference>
<dbReference type="EMBL" id="JXJN01013650">
    <property type="status" value="NOT_ANNOTATED_CDS"/>
    <property type="molecule type" value="Genomic_DNA"/>
</dbReference>
<dbReference type="GO" id="GO:0050660">
    <property type="term" value="F:flavin adenine dinucleotide binding"/>
    <property type="evidence" value="ECO:0007669"/>
    <property type="project" value="InterPro"/>
</dbReference>
<reference evidence="3" key="1">
    <citation type="submission" date="2015-01" db="EMBL/GenBank/DDBJ databases">
        <authorList>
            <person name="Aksoy S."/>
            <person name="Warren W."/>
            <person name="Wilson R.K."/>
        </authorList>
    </citation>
    <scope>NUCLEOTIDE SEQUENCE [LARGE SCALE GENOMIC DNA]</scope>
    <source>
        <strain evidence="3">IAEA</strain>
    </source>
</reference>
<dbReference type="PANTHER" id="PTHR11552">
    <property type="entry name" value="GLUCOSE-METHANOL-CHOLINE GMC OXIDOREDUCTASE"/>
    <property type="match status" value="1"/>
</dbReference>